<name>A0A3N2C439_9MICO</name>
<evidence type="ECO:0000256" key="1">
    <source>
        <dbReference type="SAM" id="MobiDB-lite"/>
    </source>
</evidence>
<evidence type="ECO:0000313" key="4">
    <source>
        <dbReference type="Proteomes" id="UP000266915"/>
    </source>
</evidence>
<proteinExistence type="predicted"/>
<keyword evidence="2" id="KW-1133">Transmembrane helix</keyword>
<dbReference type="EMBL" id="RKHL01000001">
    <property type="protein sequence ID" value="ROR82276.1"/>
    <property type="molecule type" value="Genomic_DNA"/>
</dbReference>
<protein>
    <submittedName>
        <fullName evidence="3">Putative membrane protein</fullName>
    </submittedName>
</protein>
<reference evidence="3 4" key="1">
    <citation type="submission" date="2018-11" db="EMBL/GenBank/DDBJ databases">
        <title>Sequencing the genomes of 1000 actinobacteria strains.</title>
        <authorList>
            <person name="Klenk H.-P."/>
        </authorList>
    </citation>
    <scope>NUCLEOTIDE SEQUENCE [LARGE SCALE GENOMIC DNA]</scope>
    <source>
        <strain evidence="3 4">DSM 14012</strain>
    </source>
</reference>
<evidence type="ECO:0000313" key="3">
    <source>
        <dbReference type="EMBL" id="ROR82276.1"/>
    </source>
</evidence>
<sequence length="112" mass="12444">MSTSLIVLAATAMHPGGPGPGFHLLWLLLIPAFWIAVIVLIVALVGRRWRRRAWSGATPDGHQGPPWAWRQDGSRSAEQTLAERFAQGDIDEVEYRERLGVLRANREAPPAR</sequence>
<dbReference type="RefSeq" id="WP_085513187.1">
    <property type="nucleotide sequence ID" value="NZ_FXAP01000005.1"/>
</dbReference>
<keyword evidence="2" id="KW-0812">Transmembrane</keyword>
<evidence type="ECO:0000256" key="2">
    <source>
        <dbReference type="SAM" id="Phobius"/>
    </source>
</evidence>
<organism evidence="3 4">
    <name type="scientific">Plantibacter flavus</name>
    <dbReference type="NCBI Taxonomy" id="150123"/>
    <lineage>
        <taxon>Bacteria</taxon>
        <taxon>Bacillati</taxon>
        <taxon>Actinomycetota</taxon>
        <taxon>Actinomycetes</taxon>
        <taxon>Micrococcales</taxon>
        <taxon>Microbacteriaceae</taxon>
        <taxon>Plantibacter</taxon>
    </lineage>
</organism>
<keyword evidence="2" id="KW-0472">Membrane</keyword>
<feature type="region of interest" description="Disordered" evidence="1">
    <location>
        <begin position="55"/>
        <end position="75"/>
    </location>
</feature>
<gene>
    <name evidence="3" type="ORF">EDD42_2364</name>
</gene>
<accession>A0A3N2C439</accession>
<dbReference type="Proteomes" id="UP000266915">
    <property type="component" value="Unassembled WGS sequence"/>
</dbReference>
<keyword evidence="4" id="KW-1185">Reference proteome</keyword>
<comment type="caution">
    <text evidence="3">The sequence shown here is derived from an EMBL/GenBank/DDBJ whole genome shotgun (WGS) entry which is preliminary data.</text>
</comment>
<dbReference type="AlphaFoldDB" id="A0A3N2C439"/>
<feature type="transmembrane region" description="Helical" evidence="2">
    <location>
        <begin position="25"/>
        <end position="45"/>
    </location>
</feature>